<evidence type="ECO:0000313" key="3">
    <source>
        <dbReference type="EMBL" id="BAD29521.1"/>
    </source>
</evidence>
<gene>
    <name evidence="4" type="ordered locus">Os02g0675000</name>
    <name evidence="3" type="ORF">P0135D07.1</name>
    <name evidence="2" type="ORF">P0657H12.31</name>
</gene>
<organism evidence="3 5">
    <name type="scientific">Oryza sativa subsp. japonica</name>
    <name type="common">Rice</name>
    <dbReference type="NCBI Taxonomy" id="39947"/>
    <lineage>
        <taxon>Eukaryota</taxon>
        <taxon>Viridiplantae</taxon>
        <taxon>Streptophyta</taxon>
        <taxon>Embryophyta</taxon>
        <taxon>Tracheophyta</taxon>
        <taxon>Spermatophyta</taxon>
        <taxon>Magnoliopsida</taxon>
        <taxon>Liliopsida</taxon>
        <taxon>Poales</taxon>
        <taxon>Poaceae</taxon>
        <taxon>BOP clade</taxon>
        <taxon>Oryzoideae</taxon>
        <taxon>Oryzeae</taxon>
        <taxon>Oryzinae</taxon>
        <taxon>Oryza</taxon>
        <taxon>Oryza sativa</taxon>
    </lineage>
</organism>
<dbReference type="EMBL" id="AP008208">
    <property type="protein sequence ID" value="BAF09633.1"/>
    <property type="molecule type" value="Genomic_DNA"/>
</dbReference>
<reference evidence="3" key="1">
    <citation type="submission" date="2002-11" db="EMBL/GenBank/DDBJ databases">
        <title>Oryza sativa nipponbare(GA3) genomic DNA, chromosome 2, PAC clone:P0135D07.</title>
        <authorList>
            <person name="Sasaki T."/>
            <person name="Matsumoto T."/>
            <person name="Katayose Y."/>
        </authorList>
    </citation>
    <scope>NUCLEOTIDE SEQUENCE</scope>
</reference>
<reference evidence="5" key="7">
    <citation type="journal article" date="2008" name="Nucleic Acids Res.">
        <title>The rice annotation project database (RAP-DB): 2008 update.</title>
        <authorList>
            <consortium name="The rice annotation project (RAP)"/>
        </authorList>
    </citation>
    <scope>GENOME REANNOTATION</scope>
    <source>
        <strain evidence="5">cv. Nipponbare</strain>
    </source>
</reference>
<name>A0A0P0VMX1_ORYSJ</name>
<dbReference type="Proteomes" id="UP000000763">
    <property type="component" value="Chromosome 2"/>
</dbReference>
<feature type="compositionally biased region" description="Low complexity" evidence="1">
    <location>
        <begin position="19"/>
        <end position="28"/>
    </location>
</feature>
<dbReference type="KEGG" id="dosa:Os02g0675000"/>
<sequence>MNCAASRRRVCSACHRRSAPTTAVARSRAASRQRAHSAPSNAVARTGRAISRRRERSAWPSPLRPCEDERRASPLRGRPGADGRRREEGGETRAGTRLLR</sequence>
<reference evidence="4" key="4">
    <citation type="journal article" date="2006" name="Nucleic Acids Res.">
        <title>The Rice Annotation Project Database (RAP-DB): hub for Oryza sativa ssp. japonica genome information.</title>
        <authorList>
            <person name="Ohyanagi H."/>
            <person name="Tanaka T."/>
            <person name="Sakai H."/>
            <person name="Shigemoto Y."/>
            <person name="Yamaguchi K."/>
            <person name="Habara T."/>
            <person name="Fujii Y."/>
            <person name="Antonio B.A."/>
            <person name="Nagamura Y."/>
            <person name="Imanishi T."/>
            <person name="Ikeo K."/>
            <person name="Itoh T."/>
            <person name="Gojobori T."/>
            <person name="Sasaki T."/>
        </authorList>
    </citation>
    <scope>NUCLEOTIDE SEQUENCE</scope>
</reference>
<dbReference type="Gramene" id="Os02t0675000-01">
    <property type="protein sequence ID" value="Os02t0675000-01"/>
    <property type="gene ID" value="Os02g0675000"/>
</dbReference>
<reference evidence="4" key="9">
    <citation type="submission" date="2012-08" db="EMBL/GenBank/DDBJ databases">
        <title>The Second Rice Annotation Project Meeting (RAP2).</title>
        <authorList>
            <consortium name="The Rice Annotation Project (RAP)"/>
        </authorList>
    </citation>
    <scope>NUCLEOTIDE SEQUENCE</scope>
</reference>
<reference evidence="4" key="8">
    <citation type="submission" date="2012-08" db="EMBL/GenBank/DDBJ databases">
        <title>Oryza sativa nipponbare(GA3) genomic DNA, chromosome 2.</title>
        <authorList>
            <consortium name="IRGSP(International Rice Genome Sequencing Project)"/>
        </authorList>
    </citation>
    <scope>NUCLEOTIDE SEQUENCE</scope>
</reference>
<evidence type="ECO:0000313" key="4">
    <source>
        <dbReference type="EMBL" id="BAF09633.1"/>
    </source>
</evidence>
<evidence type="ECO:0000256" key="1">
    <source>
        <dbReference type="SAM" id="MobiDB-lite"/>
    </source>
</evidence>
<proteinExistence type="predicted"/>
<feature type="region of interest" description="Disordered" evidence="1">
    <location>
        <begin position="1"/>
        <end position="100"/>
    </location>
</feature>
<dbReference type="AlphaFoldDB" id="A0A0P0VMX1"/>
<evidence type="ECO:0000313" key="5">
    <source>
        <dbReference type="Proteomes" id="UP000000763"/>
    </source>
</evidence>
<reference evidence="2" key="2">
    <citation type="submission" date="2002-11" db="EMBL/GenBank/DDBJ databases">
        <title>Oryza sativa nipponbare(GA3) genomic DNA, chromosome 2, PAC clone:P0657H12.</title>
        <authorList>
            <person name="Sasaki T."/>
            <person name="Matsumoto T."/>
            <person name="Katayose Y."/>
        </authorList>
    </citation>
    <scope>NUCLEOTIDE SEQUENCE</scope>
</reference>
<feature type="compositionally biased region" description="Basic and acidic residues" evidence="1">
    <location>
        <begin position="79"/>
        <end position="91"/>
    </location>
</feature>
<dbReference type="OMA" id="PCEDERR"/>
<reference evidence="4" key="6">
    <citation type="journal article" date="2008" name="Nucleic Acids Res.">
        <title>The Rice Annotation Project Database (RAP-DB): 2008 update.</title>
        <authorList>
            <consortium name="The Rice Annotation Project (RAP)"/>
            <person name="Tanaka T."/>
            <person name="Antonio B.A."/>
            <person name="Kikuchi S."/>
            <person name="Matsumoto T."/>
            <person name="Nagamura Y."/>
            <person name="Numa H."/>
            <person name="Sakai H."/>
            <person name="Wu J."/>
            <person name="Itoh T."/>
            <person name="Sasaki T."/>
            <person name="Aono R."/>
            <person name="Fujii Y."/>
            <person name="Habara T."/>
            <person name="Harada E."/>
            <person name="Kanno M."/>
            <person name="Kawahara Y."/>
            <person name="Kawashima H."/>
            <person name="Kubooka H."/>
            <person name="Matsuya A."/>
            <person name="Nakaoka H."/>
            <person name="Saichi N."/>
            <person name="Sanbonmatsu R."/>
            <person name="Sato Y."/>
            <person name="Shinso Y."/>
            <person name="Suzuki M."/>
            <person name="Takeda J."/>
            <person name="Tanino M."/>
            <person name="Todokoro F."/>
            <person name="Yamaguchi K."/>
            <person name="Yamamoto N."/>
            <person name="Yamasaki C."/>
            <person name="Imanishi T."/>
            <person name="Okido T."/>
            <person name="Tada M."/>
            <person name="Ikeo K."/>
            <person name="Tateno Y."/>
            <person name="Gojobori T."/>
            <person name="Lin Y.C."/>
            <person name="Wei F.J."/>
            <person name="Hsing Y.I."/>
            <person name="Zhao Q."/>
            <person name="Han B."/>
            <person name="Kramer M.R."/>
            <person name="McCombie R.W."/>
            <person name="Lonsdale D."/>
            <person name="O'Donovan C.C."/>
            <person name="Whitfield E.J."/>
            <person name="Apweiler R."/>
            <person name="Koyanagi K.O."/>
            <person name="Khurana J.P."/>
            <person name="Raghuvanshi S."/>
            <person name="Singh N.K."/>
            <person name="Tyagi A.K."/>
            <person name="Haberer G."/>
            <person name="Fujisawa M."/>
            <person name="Hosokawa S."/>
            <person name="Ito Y."/>
            <person name="Ikawa H."/>
            <person name="Shibata M."/>
            <person name="Yamamoto M."/>
            <person name="Bruskiewich R.M."/>
            <person name="Hoen D.R."/>
            <person name="Bureau TE."/>
            <person name="Namiki N."/>
            <person name="Ohyanagi H."/>
            <person name="Sakai Y."/>
            <person name="Nobushima S."/>
            <person name="Sakata K."/>
            <person name="Barrero R.A."/>
            <person name="Sato Y."/>
            <person name="Souvorov A."/>
            <person name="Smith-White B."/>
            <person name="Tatusova T."/>
            <person name="An S."/>
            <person name="An G."/>
            <person name="OOta S."/>
            <person name="Fuks G."/>
            <person name="Messing J."/>
            <person name="Christie K.R."/>
            <person name="Lieberherr D."/>
            <person name="Kim H."/>
            <person name="Zuccolo A."/>
            <person name="Wing R.A."/>
            <person name="Nobuta K."/>
            <person name="Green P.J."/>
            <person name="Lu C."/>
            <person name="Meyers BC."/>
            <person name="Chaparro C."/>
            <person name="Piegu B."/>
            <person name="Panaud O."/>
            <person name="Echeverria M."/>
        </authorList>
    </citation>
    <scope>NUCLEOTIDE SEQUENCE</scope>
</reference>
<reference evidence="4 5" key="3">
    <citation type="journal article" date="2005" name="Nature">
        <title>The map-based sequence of the rice genome.</title>
        <authorList>
            <consortium name="International rice genome sequencing project (IRGSP)"/>
            <person name="Matsumoto T."/>
            <person name="Wu J."/>
            <person name="Kanamori H."/>
            <person name="Katayose Y."/>
            <person name="Fujisawa M."/>
            <person name="Namiki N."/>
            <person name="Mizuno H."/>
            <person name="Yamamoto K."/>
            <person name="Antonio B.A."/>
            <person name="Baba T."/>
            <person name="Sakata K."/>
            <person name="Nagamura Y."/>
            <person name="Aoki H."/>
            <person name="Arikawa K."/>
            <person name="Arita K."/>
            <person name="Bito T."/>
            <person name="Chiden Y."/>
            <person name="Fujitsuka N."/>
            <person name="Fukunaka R."/>
            <person name="Hamada M."/>
            <person name="Harada C."/>
            <person name="Hayashi A."/>
            <person name="Hijishita S."/>
            <person name="Honda M."/>
            <person name="Hosokawa S."/>
            <person name="Ichikawa Y."/>
            <person name="Idonuma A."/>
            <person name="Iijima M."/>
            <person name="Ikeda M."/>
            <person name="Ikeno M."/>
            <person name="Ito K."/>
            <person name="Ito S."/>
            <person name="Ito T."/>
            <person name="Ito Y."/>
            <person name="Ito Y."/>
            <person name="Iwabuchi A."/>
            <person name="Kamiya K."/>
            <person name="Karasawa W."/>
            <person name="Kurita K."/>
            <person name="Katagiri S."/>
            <person name="Kikuta A."/>
            <person name="Kobayashi H."/>
            <person name="Kobayashi N."/>
            <person name="Machita K."/>
            <person name="Maehara T."/>
            <person name="Masukawa M."/>
            <person name="Mizubayashi T."/>
            <person name="Mukai Y."/>
            <person name="Nagasaki H."/>
            <person name="Nagata Y."/>
            <person name="Naito S."/>
            <person name="Nakashima M."/>
            <person name="Nakama Y."/>
            <person name="Nakamichi Y."/>
            <person name="Nakamura M."/>
            <person name="Meguro A."/>
            <person name="Negishi M."/>
            <person name="Ohta I."/>
            <person name="Ohta T."/>
            <person name="Okamoto M."/>
            <person name="Ono N."/>
            <person name="Saji S."/>
            <person name="Sakaguchi M."/>
            <person name="Sakai K."/>
            <person name="Shibata M."/>
            <person name="Shimokawa T."/>
            <person name="Song J."/>
            <person name="Takazaki Y."/>
            <person name="Terasawa K."/>
            <person name="Tsugane M."/>
            <person name="Tsuji K."/>
            <person name="Ueda S."/>
            <person name="Waki K."/>
            <person name="Yamagata H."/>
            <person name="Yamamoto M."/>
            <person name="Yamamoto S."/>
            <person name="Yamane H."/>
            <person name="Yoshiki S."/>
            <person name="Yoshihara R."/>
            <person name="Yukawa K."/>
            <person name="Zhong H."/>
            <person name="Yano M."/>
            <person name="Yuan Q."/>
            <person name="Ouyang S."/>
            <person name="Liu J."/>
            <person name="Jones K.M."/>
            <person name="Gansberger K."/>
            <person name="Moffat K."/>
            <person name="Hill J."/>
            <person name="Bera J."/>
            <person name="Fadrosh D."/>
            <person name="Jin S."/>
            <person name="Johri S."/>
            <person name="Kim M."/>
            <person name="Overton L."/>
            <person name="Reardon M."/>
            <person name="Tsitrin T."/>
            <person name="Vuong H."/>
            <person name="Weaver B."/>
            <person name="Ciecko A."/>
            <person name="Tallon L."/>
            <person name="Jackson J."/>
            <person name="Pai G."/>
            <person name="Aken S.V."/>
            <person name="Utterback T."/>
            <person name="Reidmuller S."/>
            <person name="Feldblyum T."/>
            <person name="Hsiao J."/>
            <person name="Zismann V."/>
            <person name="Iobst S."/>
            <person name="de Vazeille A.R."/>
            <person name="Buell C.R."/>
            <person name="Ying K."/>
            <person name="Li Y."/>
            <person name="Lu T."/>
            <person name="Huang Y."/>
            <person name="Zhao Q."/>
            <person name="Feng Q."/>
            <person name="Zhang L."/>
            <person name="Zhu J."/>
            <person name="Weng Q."/>
            <person name="Mu J."/>
            <person name="Lu Y."/>
            <person name="Fan D."/>
            <person name="Liu Y."/>
            <person name="Guan J."/>
            <person name="Zhang Y."/>
            <person name="Yu S."/>
            <person name="Liu X."/>
            <person name="Zhang Y."/>
            <person name="Hong G."/>
            <person name="Han B."/>
            <person name="Choisne N."/>
            <person name="Demange N."/>
            <person name="Orjeda G."/>
            <person name="Samain S."/>
            <person name="Cattolico L."/>
            <person name="Pelletier E."/>
            <person name="Couloux A."/>
            <person name="Segurens B."/>
            <person name="Wincker P."/>
            <person name="D'Hont A."/>
            <person name="Scarpelli C."/>
            <person name="Weissenbach J."/>
            <person name="Salanoubat M."/>
            <person name="Quetier F."/>
            <person name="Yu Y."/>
            <person name="Kim H.R."/>
            <person name="Rambo T."/>
            <person name="Currie J."/>
            <person name="Collura K."/>
            <person name="Luo M."/>
            <person name="Yang T."/>
            <person name="Ammiraju J.S.S."/>
            <person name="Engler F."/>
            <person name="Soderlund C."/>
            <person name="Wing R.A."/>
            <person name="Palmer L.E."/>
            <person name="de la Bastide M."/>
            <person name="Spiegel L."/>
            <person name="Nascimento L."/>
            <person name="Zutavern T."/>
            <person name="O'Shaughnessy A."/>
            <person name="Dike S."/>
            <person name="Dedhia N."/>
            <person name="Preston R."/>
            <person name="Balija V."/>
            <person name="McCombie W.R."/>
            <person name="Chow T."/>
            <person name="Chen H."/>
            <person name="Chung M."/>
            <person name="Chen C."/>
            <person name="Shaw J."/>
            <person name="Wu H."/>
            <person name="Hsiao K."/>
            <person name="Chao Y."/>
            <person name="Chu M."/>
            <person name="Cheng C."/>
            <person name="Hour A."/>
            <person name="Lee P."/>
            <person name="Lin S."/>
            <person name="Lin Y."/>
            <person name="Liou J."/>
            <person name="Liu S."/>
            <person name="Hsing Y."/>
            <person name="Raghuvanshi S."/>
            <person name="Mohanty A."/>
            <person name="Bharti A.K."/>
            <person name="Gaur A."/>
            <person name="Gupta V."/>
            <person name="Kumar D."/>
            <person name="Ravi V."/>
            <person name="Vij S."/>
            <person name="Kapur A."/>
            <person name="Khurana P."/>
            <person name="Khurana P."/>
            <person name="Khurana J.P."/>
            <person name="Tyagi A.K."/>
            <person name="Gaikwad K."/>
            <person name="Singh A."/>
            <person name="Dalal V."/>
            <person name="Srivastava S."/>
            <person name="Dixit A."/>
            <person name="Pal A.K."/>
            <person name="Ghazi I.A."/>
            <person name="Yadav M."/>
            <person name="Pandit A."/>
            <person name="Bhargava A."/>
            <person name="Sureshbabu K."/>
            <person name="Batra K."/>
            <person name="Sharma T.R."/>
            <person name="Mohapatra T."/>
            <person name="Singh N.K."/>
            <person name="Messing J."/>
            <person name="Nelson A.B."/>
            <person name="Fuks G."/>
            <person name="Kavchok S."/>
            <person name="Keizer G."/>
            <person name="Linton E."/>
            <person name="Llaca V."/>
            <person name="Song R."/>
            <person name="Tanyolac B."/>
            <person name="Young S."/>
            <person name="Ho-Il K."/>
            <person name="Hahn J.H."/>
            <person name="Sangsakoo G."/>
            <person name="Vanavichit A."/>
            <person name="de Mattos Luiz.A.T."/>
            <person name="Zimmer P.D."/>
            <person name="Malone G."/>
            <person name="Dellagostin O."/>
            <person name="de Oliveira A.C."/>
            <person name="Bevan M."/>
            <person name="Bancroft I."/>
            <person name="Minx P."/>
            <person name="Cordum H."/>
            <person name="Wilson R."/>
            <person name="Cheng Z."/>
            <person name="Jin W."/>
            <person name="Jiang J."/>
            <person name="Leong S.A."/>
            <person name="Iwama H."/>
            <person name="Gojobori T."/>
            <person name="Itoh T."/>
            <person name="Niimura Y."/>
            <person name="Fujii Y."/>
            <person name="Habara T."/>
            <person name="Sakai H."/>
            <person name="Sato Y."/>
            <person name="Wilson G."/>
            <person name="Kumar K."/>
            <person name="McCouch S."/>
            <person name="Juretic N."/>
            <person name="Hoen D."/>
            <person name="Wright S."/>
            <person name="Bruskiewich R."/>
            <person name="Bureau T."/>
            <person name="Miyao A."/>
            <person name="Hirochika H."/>
            <person name="Nishikawa T."/>
            <person name="Kadowaki K."/>
            <person name="Sugiura M."/>
            <person name="Burr B."/>
            <person name="Sasaki T."/>
        </authorList>
    </citation>
    <scope>NUCLEOTIDE SEQUENCE [LARGE SCALE GENOMIC DNA]</scope>
    <source>
        <strain evidence="5">cv. Nipponbare</strain>
    </source>
</reference>
<feature type="compositionally biased region" description="Basic residues" evidence="1">
    <location>
        <begin position="1"/>
        <end position="18"/>
    </location>
</feature>
<reference evidence="4" key="5">
    <citation type="journal article" date="2007" name="Genome Res.">
        <title>Curated Genome Annotation of Oryza sativa ssp. japonica and Comparative Genome Analysis with Arabidopsis thaliana.</title>
        <authorList>
            <consortium name="The Rice Annotation Project (RAP)"/>
            <person name="Itoh T."/>
            <person name="Tanaka T."/>
            <person name="Barrero R.A."/>
            <person name="Yamasaki C."/>
            <person name="Fujii Y."/>
            <person name="Hilton P.B."/>
            <person name="Antonio B.A."/>
            <person name="Aono H."/>
            <person name="Apweiler R."/>
            <person name="Bruskiewich R."/>
            <person name="Bureau T."/>
            <person name="Burr F."/>
            <person name="Costa de Oliveira A."/>
            <person name="Fuks G."/>
            <person name="Habara T."/>
            <person name="Haberer G."/>
            <person name="Han B."/>
            <person name="Harada E."/>
            <person name="Hiraki A.T."/>
            <person name="Hirochika H."/>
            <person name="Hoen D."/>
            <person name="Hokari H."/>
            <person name="Hosokawa S."/>
            <person name="Hsing Y."/>
            <person name="Ikawa H."/>
            <person name="Ikeo K."/>
            <person name="Imanishi T."/>
            <person name="Ito Y."/>
            <person name="Jaiswal P."/>
            <person name="Kanno M."/>
            <person name="Kawahara Y."/>
            <person name="Kawamura T."/>
            <person name="Kawashima H."/>
            <person name="Khurana J.P."/>
            <person name="Kikuchi S."/>
            <person name="Komatsu S."/>
            <person name="Koyanagi K.O."/>
            <person name="Kubooka H."/>
            <person name="Lieberherr D."/>
            <person name="Lin Y.C."/>
            <person name="Lonsdale D."/>
            <person name="Matsumoto T."/>
            <person name="Matsuya A."/>
            <person name="McCombie W.R."/>
            <person name="Messing J."/>
            <person name="Miyao A."/>
            <person name="Mulder N."/>
            <person name="Nagamura Y."/>
            <person name="Nam J."/>
            <person name="Namiki N."/>
            <person name="Numa H."/>
            <person name="Nurimoto S."/>
            <person name="O'donovan C."/>
            <person name="Ohyanagi H."/>
            <person name="Okido T."/>
            <person name="Oota S."/>
            <person name="Osato N."/>
            <person name="Palmer L.E."/>
            <person name="Quetier F."/>
            <person name="Raghuvanshi S."/>
            <person name="Saichi N."/>
            <person name="Sakai H."/>
            <person name="Sakai Y."/>
            <person name="Sakata K."/>
            <person name="Sakurai T."/>
            <person name="Sato F."/>
            <person name="Sato Y."/>
            <person name="Schoof H."/>
            <person name="Seki M."/>
            <person name="Shibata M."/>
            <person name="Shimizu Y."/>
            <person name="Shinozaki K."/>
            <person name="Shinso Y."/>
            <person name="Singh N.K."/>
            <person name="Smith-White B."/>
            <person name="Takeda J."/>
            <person name="Tanino M."/>
            <person name="Tatusova T."/>
            <person name="Thongjuea S."/>
            <person name="Todokoro F."/>
            <person name="Tsugane M."/>
            <person name="Tyagi A.K."/>
            <person name="Vanavichit A."/>
            <person name="Wang A."/>
            <person name="Wing R.A."/>
            <person name="Yamaguchi K."/>
            <person name="Yamamoto M."/>
            <person name="Yamamoto N."/>
            <person name="Yu Y."/>
            <person name="Zhang H."/>
            <person name="Zhao Q."/>
            <person name="Higo K."/>
            <person name="Burr B."/>
            <person name="Gojobori T."/>
            <person name="Sasaki T."/>
        </authorList>
    </citation>
    <scope>NUCLEOTIDE SEQUENCE</scope>
</reference>
<evidence type="ECO:0000313" key="2">
    <source>
        <dbReference type="EMBL" id="BAD29472.1"/>
    </source>
</evidence>
<dbReference type="EMBL" id="AP005885">
    <property type="protein sequence ID" value="BAD29472.1"/>
    <property type="molecule type" value="Genomic_DNA"/>
</dbReference>
<protein>
    <submittedName>
        <fullName evidence="4">Os02g0675000 protein</fullName>
    </submittedName>
</protein>
<dbReference type="EMBL" id="AP006060">
    <property type="protein sequence ID" value="BAD29521.1"/>
    <property type="molecule type" value="Genomic_DNA"/>
</dbReference>
<accession>A0A0P0VMX1</accession>